<feature type="non-terminal residue" evidence="2">
    <location>
        <position position="165"/>
    </location>
</feature>
<evidence type="ECO:0000256" key="1">
    <source>
        <dbReference type="SAM" id="MobiDB-lite"/>
    </source>
</evidence>
<organism evidence="2">
    <name type="scientific">marine sediment metagenome</name>
    <dbReference type="NCBI Taxonomy" id="412755"/>
    <lineage>
        <taxon>unclassified sequences</taxon>
        <taxon>metagenomes</taxon>
        <taxon>ecological metagenomes</taxon>
    </lineage>
</organism>
<feature type="region of interest" description="Disordered" evidence="1">
    <location>
        <begin position="95"/>
        <end position="165"/>
    </location>
</feature>
<name>X1VTB8_9ZZZZ</name>
<comment type="caution">
    <text evidence="2">The sequence shown here is derived from an EMBL/GenBank/DDBJ whole genome shotgun (WGS) entry which is preliminary data.</text>
</comment>
<feature type="compositionally biased region" description="Pro residues" evidence="1">
    <location>
        <begin position="154"/>
        <end position="165"/>
    </location>
</feature>
<dbReference type="EMBL" id="BARW01038689">
    <property type="protein sequence ID" value="GAJ24182.1"/>
    <property type="molecule type" value="Genomic_DNA"/>
</dbReference>
<dbReference type="AlphaFoldDB" id="X1VTB8"/>
<proteinExistence type="predicted"/>
<evidence type="ECO:0000313" key="2">
    <source>
        <dbReference type="EMBL" id="GAJ24182.1"/>
    </source>
</evidence>
<protein>
    <submittedName>
        <fullName evidence="2">Uncharacterized protein</fullName>
    </submittedName>
</protein>
<accession>X1VTB8</accession>
<feature type="compositionally biased region" description="Polar residues" evidence="1">
    <location>
        <begin position="95"/>
        <end position="110"/>
    </location>
</feature>
<reference evidence="2" key="1">
    <citation type="journal article" date="2014" name="Front. Microbiol.">
        <title>High frequency of phylogenetically diverse reductive dehalogenase-homologous genes in deep subseafloor sedimentary metagenomes.</title>
        <authorList>
            <person name="Kawai M."/>
            <person name="Futagami T."/>
            <person name="Toyoda A."/>
            <person name="Takaki Y."/>
            <person name="Nishi S."/>
            <person name="Hori S."/>
            <person name="Arai W."/>
            <person name="Tsubouchi T."/>
            <person name="Morono Y."/>
            <person name="Uchiyama I."/>
            <person name="Ito T."/>
            <person name="Fujiyama A."/>
            <person name="Inagaki F."/>
            <person name="Takami H."/>
        </authorList>
    </citation>
    <scope>NUCLEOTIDE SEQUENCE</scope>
    <source>
        <strain evidence="2">Expedition CK06-06</strain>
    </source>
</reference>
<feature type="compositionally biased region" description="Basic and acidic residues" evidence="1">
    <location>
        <begin position="120"/>
        <end position="143"/>
    </location>
</feature>
<feature type="non-terminal residue" evidence="2">
    <location>
        <position position="1"/>
    </location>
</feature>
<gene>
    <name evidence="2" type="ORF">S12H4_59280</name>
</gene>
<sequence length="165" mass="18627">AEDYRRLIDEAGPELALACEGLYKILVVLAGSQVRDCRGWILDDRQQPRDAENLAKLLFLSKDKVTQILEILTSSAVKWVEYLDLPESICKSLNSSELEQDPQVGNNKENLGSPLYETETEPKHKENRFRNETETERVREKSGMGDGVEEENPHPQPQPGPPAQV</sequence>